<comment type="function">
    <text evidence="4">Acts as an anti-CsrA protein, binds CsrA and prevents it from repressing translation of its target genes, one of which is flagellin. Binds to flagellin and participates in the assembly of the flagellum.</text>
</comment>
<keyword evidence="2 4" id="KW-1005">Bacterial flagellum biogenesis</keyword>
<keyword evidence="3 4" id="KW-0810">Translation regulation</keyword>
<dbReference type="GO" id="GO:0005737">
    <property type="term" value="C:cytoplasm"/>
    <property type="evidence" value="ECO:0007669"/>
    <property type="project" value="UniProtKB-SubCell"/>
</dbReference>
<dbReference type="AlphaFoldDB" id="A0A100VRU3"/>
<evidence type="ECO:0000256" key="4">
    <source>
        <dbReference type="HAMAP-Rule" id="MF_01185"/>
    </source>
</evidence>
<dbReference type="InterPro" id="IPR024046">
    <property type="entry name" value="Flagellar_assmbl_FliW_dom_sf"/>
</dbReference>
<evidence type="ECO:0000256" key="2">
    <source>
        <dbReference type="ARBA" id="ARBA00022795"/>
    </source>
</evidence>
<keyword evidence="5" id="KW-0969">Cilium</keyword>
<dbReference type="SUPFAM" id="SSF141457">
    <property type="entry name" value="BH3618-like"/>
    <property type="match status" value="1"/>
</dbReference>
<keyword evidence="4" id="KW-0143">Chaperone</keyword>
<reference evidence="6" key="2">
    <citation type="submission" date="2016-01" db="EMBL/GenBank/DDBJ databases">
        <title>Draft Genome Sequence of Paenibacillus amylolyticus Heshi-A3 that Was Isolated from Fermented Rice Bran with Aging Salted Mackerel, Which Was Named Heshiko as Traditional Fermented Seafood in Japan.</title>
        <authorList>
            <person name="Akuzawa S."/>
            <person name="Nakagawa J."/>
            <person name="Kanekatsu T."/>
            <person name="Kubota E."/>
            <person name="Ohtake R."/>
            <person name="Suzuki T."/>
            <person name="Kanesaki Y."/>
        </authorList>
    </citation>
    <scope>NUCLEOTIDE SEQUENCE [LARGE SCALE GENOMIC DNA]</scope>
    <source>
        <strain evidence="6">Heshi-A3</strain>
    </source>
</reference>
<comment type="caution">
    <text evidence="5">The sequence shown here is derived from an EMBL/GenBank/DDBJ whole genome shotgun (WGS) entry which is preliminary data.</text>
</comment>
<evidence type="ECO:0000256" key="3">
    <source>
        <dbReference type="ARBA" id="ARBA00022845"/>
    </source>
</evidence>
<keyword evidence="5" id="KW-0966">Cell projection</keyword>
<dbReference type="Pfam" id="PF02623">
    <property type="entry name" value="FliW"/>
    <property type="match status" value="1"/>
</dbReference>
<keyword evidence="1 4" id="KW-0963">Cytoplasm</keyword>
<evidence type="ECO:0000313" key="5">
    <source>
        <dbReference type="EMBL" id="GAS84636.1"/>
    </source>
</evidence>
<dbReference type="PANTHER" id="PTHR39190">
    <property type="entry name" value="FLAGELLAR ASSEMBLY FACTOR FLIW"/>
    <property type="match status" value="1"/>
</dbReference>
<dbReference type="Gene3D" id="2.30.290.10">
    <property type="entry name" value="BH3618-like"/>
    <property type="match status" value="1"/>
</dbReference>
<reference evidence="5 6" key="1">
    <citation type="journal article" date="2016" name="Genome Announc.">
        <title>Draft Genome Sequence of Paenibacillus amylolyticus Heshi-A3, Isolated from Fermented Rice Bran in a Japanese Fermented Seafood Dish.</title>
        <authorList>
            <person name="Akuzawa S."/>
            <person name="Nagaoka J."/>
            <person name="Kanekatsu M."/>
            <person name="Kubota E."/>
            <person name="Ohtake R."/>
            <person name="Suzuki T."/>
            <person name="Kanesaki Y."/>
        </authorList>
    </citation>
    <scope>NUCLEOTIDE SEQUENCE [LARGE SCALE GENOMIC DNA]</scope>
    <source>
        <strain evidence="5 6">Heshi-A3</strain>
    </source>
</reference>
<keyword evidence="5" id="KW-0282">Flagellum</keyword>
<dbReference type="PANTHER" id="PTHR39190:SF1">
    <property type="entry name" value="FLAGELLAR ASSEMBLY FACTOR FLIW"/>
    <property type="match status" value="1"/>
</dbReference>
<organism evidence="5 6">
    <name type="scientific">Paenibacillus amylolyticus</name>
    <dbReference type="NCBI Taxonomy" id="1451"/>
    <lineage>
        <taxon>Bacteria</taxon>
        <taxon>Bacillati</taxon>
        <taxon>Bacillota</taxon>
        <taxon>Bacilli</taxon>
        <taxon>Bacillales</taxon>
        <taxon>Paenibacillaceae</taxon>
        <taxon>Paenibacillus</taxon>
    </lineage>
</organism>
<dbReference type="EMBL" id="BCNV01000005">
    <property type="protein sequence ID" value="GAS84636.1"/>
    <property type="molecule type" value="Genomic_DNA"/>
</dbReference>
<comment type="subunit">
    <text evidence="4">Interacts with translational regulator CsrA and flagellin(s).</text>
</comment>
<proteinExistence type="inferred from homology"/>
<name>A0A100VRU3_PAEAM</name>
<evidence type="ECO:0000256" key="1">
    <source>
        <dbReference type="ARBA" id="ARBA00022490"/>
    </source>
</evidence>
<sequence length="167" mass="19159">MFDIRYSFFLYKTAAKEAFDILIRTSMLGEIDVSLEDVYHFEKGLPGFEQENDFALIPWEGTPFSYLQSINDSEISFLIVSPFEFKTDYSFELSNEDKDELKLEEKVGVYAIVTIHSETVKSTMNLLAPLVMNPVTLKGKQVVLHQSGYETRHRIWSNNLQSVKGGN</sequence>
<accession>A0A100VRU3</accession>
<dbReference type="InterPro" id="IPR003775">
    <property type="entry name" value="Flagellar_assembly_factor_FliW"/>
</dbReference>
<protein>
    <recommendedName>
        <fullName evidence="4">Flagellar assembly factor FliW</fullName>
    </recommendedName>
</protein>
<gene>
    <name evidence="4" type="primary">fliW</name>
    <name evidence="5" type="ORF">PAHA3_4739</name>
</gene>
<dbReference type="GO" id="GO:0006417">
    <property type="term" value="P:regulation of translation"/>
    <property type="evidence" value="ECO:0007669"/>
    <property type="project" value="UniProtKB-KW"/>
</dbReference>
<dbReference type="RefSeq" id="WP_082762961.1">
    <property type="nucleotide sequence ID" value="NZ_BCNV01000005.1"/>
</dbReference>
<comment type="subcellular location">
    <subcellularLocation>
        <location evidence="4">Cytoplasm</location>
    </subcellularLocation>
</comment>
<evidence type="ECO:0000313" key="6">
    <source>
        <dbReference type="Proteomes" id="UP000069697"/>
    </source>
</evidence>
<dbReference type="Proteomes" id="UP000069697">
    <property type="component" value="Unassembled WGS sequence"/>
</dbReference>
<dbReference type="HAMAP" id="MF_01185">
    <property type="entry name" value="FliW"/>
    <property type="match status" value="1"/>
</dbReference>
<dbReference type="GO" id="GO:0044780">
    <property type="term" value="P:bacterial-type flagellum assembly"/>
    <property type="evidence" value="ECO:0007669"/>
    <property type="project" value="UniProtKB-UniRule"/>
</dbReference>
<comment type="similarity">
    <text evidence="4">Belongs to the FliW family.</text>
</comment>